<dbReference type="Pfam" id="PF01476">
    <property type="entry name" value="LysM"/>
    <property type="match status" value="1"/>
</dbReference>
<sequence>MTALTARTSATAQPRLRLTSRGRRLLGAVLLAPVALGIGVGIAQVPAALASNTSSASATTFEHHTVLAGETLWSIADDIADGHDVRDVVHEIMRLNLLESSSVQAGQELALPNY</sequence>
<organism evidence="2">
    <name type="scientific">Gulosibacter sediminis</name>
    <dbReference type="NCBI Taxonomy" id="1729695"/>
    <lineage>
        <taxon>Bacteria</taxon>
        <taxon>Bacillati</taxon>
        <taxon>Actinomycetota</taxon>
        <taxon>Actinomycetes</taxon>
        <taxon>Micrococcales</taxon>
        <taxon>Microbacteriaceae</taxon>
        <taxon>Gulosibacter</taxon>
    </lineage>
</organism>
<gene>
    <name evidence="2" type="ORF">M3M28_08275</name>
</gene>
<protein>
    <submittedName>
        <fullName evidence="2">LysM peptidoglycan-binding domain-containing protein</fullName>
    </submittedName>
</protein>
<dbReference type="InterPro" id="IPR036779">
    <property type="entry name" value="LysM_dom_sf"/>
</dbReference>
<dbReference type="Gene3D" id="3.10.350.10">
    <property type="entry name" value="LysM domain"/>
    <property type="match status" value="1"/>
</dbReference>
<dbReference type="SMART" id="SM00257">
    <property type="entry name" value="LysM"/>
    <property type="match status" value="1"/>
</dbReference>
<name>A0ABY4MW87_9MICO</name>
<feature type="domain" description="LysM" evidence="1">
    <location>
        <begin position="62"/>
        <end position="111"/>
    </location>
</feature>
<dbReference type="CDD" id="cd00118">
    <property type="entry name" value="LysM"/>
    <property type="match status" value="1"/>
</dbReference>
<dbReference type="SUPFAM" id="SSF54106">
    <property type="entry name" value="LysM domain"/>
    <property type="match status" value="1"/>
</dbReference>
<reference evidence="2" key="1">
    <citation type="submission" date="2022-05" db="EMBL/GenBank/DDBJ databases">
        <title>Complete genome sequence of toluene-degrading Gulosibacter sediminis strain ACHW.36C.</title>
        <authorList>
            <person name="Wai A.C."/>
            <person name="Lai G.K."/>
            <person name="Griffin S.D."/>
            <person name="Leung F.C."/>
        </authorList>
    </citation>
    <scope>NUCLEOTIDE SEQUENCE [LARGE SCALE GENOMIC DNA]</scope>
    <source>
        <strain evidence="2">ACHW.36C</strain>
    </source>
</reference>
<dbReference type="PROSITE" id="PS51782">
    <property type="entry name" value="LYSM"/>
    <property type="match status" value="1"/>
</dbReference>
<dbReference type="InterPro" id="IPR018392">
    <property type="entry name" value="LysM"/>
</dbReference>
<evidence type="ECO:0000259" key="1">
    <source>
        <dbReference type="PROSITE" id="PS51782"/>
    </source>
</evidence>
<accession>A0ABY4MW87</accession>
<evidence type="ECO:0000313" key="2">
    <source>
        <dbReference type="EMBL" id="UQN14054.1"/>
    </source>
</evidence>
<dbReference type="EMBL" id="CP097160">
    <property type="protein sequence ID" value="UQN14054.1"/>
    <property type="molecule type" value="Genomic_DNA"/>
</dbReference>
<proteinExistence type="predicted"/>